<dbReference type="PANTHER" id="PTHR22674">
    <property type="entry name" value="NTPASE, KAP FAMILY P-LOOP DOMAIN-CONTAINING 1"/>
    <property type="match status" value="1"/>
</dbReference>
<proteinExistence type="predicted"/>
<evidence type="ECO:0000256" key="1">
    <source>
        <dbReference type="SAM" id="MobiDB-lite"/>
    </source>
</evidence>
<dbReference type="AlphaFoldDB" id="A0A849HF29"/>
<dbReference type="PANTHER" id="PTHR22674:SF6">
    <property type="entry name" value="NTPASE KAP FAMILY P-LOOP DOMAIN-CONTAINING PROTEIN 1"/>
    <property type="match status" value="1"/>
</dbReference>
<name>A0A849HF29_9MICO</name>
<dbReference type="InterPro" id="IPR011646">
    <property type="entry name" value="KAP_P-loop"/>
</dbReference>
<comment type="caution">
    <text evidence="3">The sequence shown here is derived from an EMBL/GenBank/DDBJ whole genome shotgun (WGS) entry which is preliminary data.</text>
</comment>
<dbReference type="Gene3D" id="3.40.50.300">
    <property type="entry name" value="P-loop containing nucleotide triphosphate hydrolases"/>
    <property type="match status" value="1"/>
</dbReference>
<evidence type="ECO:0000313" key="4">
    <source>
        <dbReference type="Proteomes" id="UP000588586"/>
    </source>
</evidence>
<feature type="domain" description="KAP NTPase" evidence="2">
    <location>
        <begin position="21"/>
        <end position="297"/>
    </location>
</feature>
<protein>
    <submittedName>
        <fullName evidence="3">AAA family ATPase</fullName>
    </submittedName>
</protein>
<feature type="region of interest" description="Disordered" evidence="1">
    <location>
        <begin position="1"/>
        <end position="21"/>
    </location>
</feature>
<dbReference type="EMBL" id="JABEPQ010000001">
    <property type="protein sequence ID" value="NNM45224.1"/>
    <property type="molecule type" value="Genomic_DNA"/>
</dbReference>
<keyword evidence="4" id="KW-1185">Reference proteome</keyword>
<reference evidence="3 4" key="1">
    <citation type="submission" date="2020-04" db="EMBL/GenBank/DDBJ databases">
        <title>Knoellia sp. isolate from air conditioner.</title>
        <authorList>
            <person name="Chea S."/>
            <person name="Kim D.-U."/>
        </authorList>
    </citation>
    <scope>NUCLEOTIDE SEQUENCE [LARGE SCALE GENOMIC DNA]</scope>
    <source>
        <strain evidence="3 4">DB2414S</strain>
    </source>
</reference>
<dbReference type="InterPro" id="IPR027417">
    <property type="entry name" value="P-loop_NTPase"/>
</dbReference>
<dbReference type="Proteomes" id="UP000588586">
    <property type="component" value="Unassembled WGS sequence"/>
</dbReference>
<evidence type="ECO:0000313" key="3">
    <source>
        <dbReference type="EMBL" id="NNM45224.1"/>
    </source>
</evidence>
<dbReference type="SUPFAM" id="SSF52540">
    <property type="entry name" value="P-loop containing nucleoside triphosphate hydrolases"/>
    <property type="match status" value="1"/>
</dbReference>
<sequence>MAAVGDNPIRSGNEDRLRRRPGAGSIAEEIRHADASEGFVLGVVGPWGSGKTSILNMVREFLEAEPALVTVDFNPWAFSGTDELMHAFFRELSAQLKLKDQKLGDIAQTIDTYGDLMAPVTLLPFVGGWFERLRGASKVVADLQEKRTGSFAAQRDRVAKKLLALESPIVVIIDDIDRLESGEIRDIFKLVRLTASFPNIVYVLAFDRQRVEEALTQSGFDGRAYLEKIVQLGVEVPAVPEGILLRQITTALDEALSDLPDLTRFNSGAWPDVLVEIVRPLIKNMRDVKRYAASVRSKVRTLDDQVELVDVMGLEAVRLFLPPVFDAVVAGRDGLTTAVRDWGDRRAEDPVLKQQVEAVVRAGEPQPEVVRALIHRLFPAAGRHIGDSTYGSDWQTAWLKARRVANPDVLAVYLEHVANARMHAFSLAEQAFAVLTDADQLAALFEAYDLETLEDVISSLEAFEEDYPPEAAVPASQVLWNVLPRLPERQRGMQSFGGSRLVVTRVALRLLRRLDNPQQVAEAVKAILPAVESLSSRLELITMVGYVEGAGHELVSDKDAKALEEAFRADLVDAAPADLAGEQEVGRLLYSPKMFGGEVVTVDPGQQELATAVLLDSRSEVRSQSLDSRAVHRRYQLHWDLLNELFDGEDNIKAAVEPLRDTHDEELAAVIELVDKYLNGWRPSRFGEDD</sequence>
<accession>A0A849HF29</accession>
<dbReference type="InterPro" id="IPR052754">
    <property type="entry name" value="NTPase_KAP_P-loop"/>
</dbReference>
<evidence type="ECO:0000259" key="2">
    <source>
        <dbReference type="Pfam" id="PF07693"/>
    </source>
</evidence>
<gene>
    <name evidence="3" type="ORF">HJG52_04300</name>
</gene>
<organism evidence="3 4">
    <name type="scientific">Knoellia koreensis</name>
    <dbReference type="NCBI Taxonomy" id="2730921"/>
    <lineage>
        <taxon>Bacteria</taxon>
        <taxon>Bacillati</taxon>
        <taxon>Actinomycetota</taxon>
        <taxon>Actinomycetes</taxon>
        <taxon>Micrococcales</taxon>
        <taxon>Intrasporangiaceae</taxon>
        <taxon>Knoellia</taxon>
    </lineage>
</organism>
<dbReference type="Pfam" id="PF07693">
    <property type="entry name" value="KAP_NTPase"/>
    <property type="match status" value="1"/>
</dbReference>
<dbReference type="RefSeq" id="WP_171242273.1">
    <property type="nucleotide sequence ID" value="NZ_JABEPQ010000001.1"/>
</dbReference>